<accession>A0A7W0CUX5</accession>
<feature type="region of interest" description="Disordered" evidence="1">
    <location>
        <begin position="41"/>
        <end position="63"/>
    </location>
</feature>
<keyword evidence="3" id="KW-1185">Reference proteome</keyword>
<organism evidence="2 3">
    <name type="scientific">Nonomuraea soli</name>
    <dbReference type="NCBI Taxonomy" id="1032476"/>
    <lineage>
        <taxon>Bacteria</taxon>
        <taxon>Bacillati</taxon>
        <taxon>Actinomycetota</taxon>
        <taxon>Actinomycetes</taxon>
        <taxon>Streptosporangiales</taxon>
        <taxon>Streptosporangiaceae</taxon>
        <taxon>Nonomuraea</taxon>
    </lineage>
</organism>
<proteinExistence type="predicted"/>
<dbReference type="Proteomes" id="UP000530928">
    <property type="component" value="Unassembled WGS sequence"/>
</dbReference>
<evidence type="ECO:0008006" key="4">
    <source>
        <dbReference type="Google" id="ProtNLM"/>
    </source>
</evidence>
<feature type="region of interest" description="Disordered" evidence="1">
    <location>
        <begin position="1"/>
        <end position="28"/>
    </location>
</feature>
<name>A0A7W0CUX5_9ACTN</name>
<dbReference type="AlphaFoldDB" id="A0A7W0CUX5"/>
<feature type="compositionally biased region" description="Basic and acidic residues" evidence="1">
    <location>
        <begin position="8"/>
        <end position="20"/>
    </location>
</feature>
<evidence type="ECO:0000313" key="3">
    <source>
        <dbReference type="Proteomes" id="UP000530928"/>
    </source>
</evidence>
<reference evidence="2 3" key="1">
    <citation type="submission" date="2020-07" db="EMBL/GenBank/DDBJ databases">
        <title>Genomic Encyclopedia of Type Strains, Phase IV (KMG-IV): sequencing the most valuable type-strain genomes for metagenomic binning, comparative biology and taxonomic classification.</title>
        <authorList>
            <person name="Goeker M."/>
        </authorList>
    </citation>
    <scope>NUCLEOTIDE SEQUENCE [LARGE SCALE GENOMIC DNA]</scope>
    <source>
        <strain evidence="2 3">DSM 45533</strain>
    </source>
</reference>
<evidence type="ECO:0000256" key="1">
    <source>
        <dbReference type="SAM" id="MobiDB-lite"/>
    </source>
</evidence>
<gene>
    <name evidence="2" type="ORF">HNR30_009089</name>
</gene>
<sequence length="1043" mass="111933">MSGSGGEESDRQAKEPDYGGDHVQFSDGTFHGQVIGKQENHHHHYPAPVNPSADQTPPGVPLSQVRDPFQFEVHRAIDLPGAGLPVLPPYVPRAHDHTLREVVLAAADGTGSRIAALVGGSSTGKTRACWQALGLLRDRPEPWRVWHPIDPSRPGAAVTQLRRVVPYTVVWLNEAQFYLAPDQIGEQVAAGLRELLRDTGRGPVLVLATLWPQYWNTLTTRPGDEAPDPHAQARELLTGHMIAVPDSFTGADLQALPNPGQVDIRLAQAVERAADGQITQYLAGAPILLDRYAQAPPATKALITAAMDARRLGAGPHLPLALLSEAAPGYLTDTQWEQTANTWLQQALDYATTPFNGIPGILTPVKTGAPRNQRDHRATPGVGLHTPVATGVLYRLADYLDQHGRHHRANQIPPIDFWTAARHAHPADLTALGQAARDRGLYRDAAQLLKHATTNGDLDAAIILLQLMHTTHPTDHRPAHLAASRVALDDPGAVAKLLHAMEGEGREEQVAALLARDPASHVALDDPYAVAKLLDVMREDGRGERAAALLARDSTTHGALDDPHSVAGLLQAMPGAGRDEQVVALAERAARHIPLNDPGAVASLLEAMQRHGLSREAVTALDMGVFGSLLHALRGDGREEQVAALMARDPASHAVVDDPYAVASLLYAMHGVGRDEQVAALAERAARHIPLNDPGAVASLLQAMRSTMTRRYAQVTALLARDPASHTVLDDLRAVAALLEAMPWARRPAQVSALAGRAAAHAPLDDLSAVGHLMGTFRWVGQDKQVVVLAERAAAHIAIDHPSAVAGLLYDLRKFGQDELITTLLARDPASHAALGHPGLANLLNGLWEAGAEEQVAVLARRAAAQASLDDPYALANLLEAMRQAGQHEQAAVLAGRAAVHAPLDHPYAMGAVFSAVRWAGRREQVAVLAGRAAVHAPLDHLATVTSLLHFLREVGQDELISTLLARDPAAHVALDDPRALDSLLDALREAGAEEQVRVLIERLPAAGWFYEFLQIGGHRHLYRLGRDPDGQATAPWDWDDLE</sequence>
<evidence type="ECO:0000313" key="2">
    <source>
        <dbReference type="EMBL" id="MBA2897687.1"/>
    </source>
</evidence>
<dbReference type="RefSeq" id="WP_181616371.1">
    <property type="nucleotide sequence ID" value="NZ_BAABAM010000014.1"/>
</dbReference>
<dbReference type="Gene3D" id="1.25.40.10">
    <property type="entry name" value="Tetratricopeptide repeat domain"/>
    <property type="match status" value="1"/>
</dbReference>
<dbReference type="InterPro" id="IPR011990">
    <property type="entry name" value="TPR-like_helical_dom_sf"/>
</dbReference>
<comment type="caution">
    <text evidence="2">The sequence shown here is derived from an EMBL/GenBank/DDBJ whole genome shotgun (WGS) entry which is preliminary data.</text>
</comment>
<dbReference type="EMBL" id="JACDUR010000012">
    <property type="protein sequence ID" value="MBA2897687.1"/>
    <property type="molecule type" value="Genomic_DNA"/>
</dbReference>
<protein>
    <recommendedName>
        <fullName evidence="4">Tetratricopeptide repeat protein</fullName>
    </recommendedName>
</protein>